<feature type="signal peptide" evidence="2">
    <location>
        <begin position="1"/>
        <end position="33"/>
    </location>
</feature>
<dbReference type="EMBL" id="JAPNUD010000107">
    <property type="protein sequence ID" value="MDA0644705.1"/>
    <property type="molecule type" value="Genomic_DNA"/>
</dbReference>
<evidence type="ECO:0000313" key="3">
    <source>
        <dbReference type="EMBL" id="MDA0644705.1"/>
    </source>
</evidence>
<feature type="chain" id="PRO_5047294706" description="Ig-like domain-containing protein" evidence="2">
    <location>
        <begin position="34"/>
        <end position="477"/>
    </location>
</feature>
<evidence type="ECO:0000256" key="2">
    <source>
        <dbReference type="SAM" id="SignalP"/>
    </source>
</evidence>
<keyword evidence="2" id="KW-0732">Signal</keyword>
<name>A0ABT4T6D6_9ACTN</name>
<evidence type="ECO:0000313" key="4">
    <source>
        <dbReference type="Proteomes" id="UP001212498"/>
    </source>
</evidence>
<dbReference type="Proteomes" id="UP001212498">
    <property type="component" value="Unassembled WGS sequence"/>
</dbReference>
<evidence type="ECO:0000256" key="1">
    <source>
        <dbReference type="SAM" id="MobiDB-lite"/>
    </source>
</evidence>
<dbReference type="RefSeq" id="WP_271278595.1">
    <property type="nucleotide sequence ID" value="NZ_BAABFD010000013.1"/>
</dbReference>
<organism evidence="3 4">
    <name type="scientific">Nonomuraea ferruginea</name>
    <dbReference type="NCBI Taxonomy" id="46174"/>
    <lineage>
        <taxon>Bacteria</taxon>
        <taxon>Bacillati</taxon>
        <taxon>Actinomycetota</taxon>
        <taxon>Actinomycetes</taxon>
        <taxon>Streptosporangiales</taxon>
        <taxon>Streptosporangiaceae</taxon>
        <taxon>Nonomuraea</taxon>
    </lineage>
</organism>
<accession>A0ABT4T6D6</accession>
<feature type="compositionally biased region" description="Polar residues" evidence="1">
    <location>
        <begin position="453"/>
        <end position="463"/>
    </location>
</feature>
<protein>
    <recommendedName>
        <fullName evidence="5">Ig-like domain-containing protein</fullName>
    </recommendedName>
</protein>
<keyword evidence="4" id="KW-1185">Reference proteome</keyword>
<feature type="region of interest" description="Disordered" evidence="1">
    <location>
        <begin position="453"/>
        <end position="477"/>
    </location>
</feature>
<evidence type="ECO:0008006" key="5">
    <source>
        <dbReference type="Google" id="ProtNLM"/>
    </source>
</evidence>
<reference evidence="3 4" key="1">
    <citation type="submission" date="2022-11" db="EMBL/GenBank/DDBJ databases">
        <title>Nonomuraea corallina sp. nov., a new species of the genus Nonomuraea isolated from sea side sediment in Thai sea.</title>
        <authorList>
            <person name="Ngamcharungchit C."/>
            <person name="Matsumoto A."/>
            <person name="Suriyachadkun C."/>
            <person name="Panbangred W."/>
            <person name="Inahashi Y."/>
            <person name="Intra B."/>
        </authorList>
    </citation>
    <scope>NUCLEOTIDE SEQUENCE [LARGE SCALE GENOMIC DNA]</scope>
    <source>
        <strain evidence="3 4">DSM 43553</strain>
    </source>
</reference>
<comment type="caution">
    <text evidence="3">The sequence shown here is derived from an EMBL/GenBank/DDBJ whole genome shotgun (WGS) entry which is preliminary data.</text>
</comment>
<sequence>MKSSALVRKVAAIASTAVLAGLVAGLAASPAQAAAKPRVKPKVSVSTPKASDRDYQGSCPANITFSATVKVKLNGKTTVAYRWLHGDGSKSKVKTVKVSAKGTKSIKLSEKATFKGDVKGWQRLEVLSPRKVVSKKGYFSVDCVQAKDVTRTHLDKRVSAKAWASPSTYVGYCNPGSKIDFVGRISVERPSWVRYRWVVNGKTVDYGKVKVRDSRKVGVGFSPRHSHSGSAVLEVLSPDRAVSNRAYYKVHCKDYTPAPAPRVKVDASNLVTATNHDGCKVSAHARVSASGSDRVRWVWSVNGSTVDSGSTTFHRGGAKTVTLSDTALSGAAKNGGTVRLSVFGSNDRDSISQSYAACQAPKPSVSVSSVSVAGQRNEMCADNRGPGVDFKATLTSTGPATVQYYWVVDGKRDHNTLERQVNGSLDVTWGVGGTRGASVTAGSVELVVVSPNATSSGTSQFSATCPPKEAPQTEKPA</sequence>
<gene>
    <name evidence="3" type="ORF">OUY24_29095</name>
</gene>
<proteinExistence type="predicted"/>